<keyword evidence="2" id="KW-0378">Hydrolase</keyword>
<dbReference type="EMBL" id="MSLT01000024">
    <property type="protein sequence ID" value="OUD11657.1"/>
    <property type="molecule type" value="Genomic_DNA"/>
</dbReference>
<organism evidence="2 3">
    <name type="scientific">Thioflexithrix psekupsensis</name>
    <dbReference type="NCBI Taxonomy" id="1570016"/>
    <lineage>
        <taxon>Bacteria</taxon>
        <taxon>Pseudomonadati</taxon>
        <taxon>Pseudomonadota</taxon>
        <taxon>Gammaproteobacteria</taxon>
        <taxon>Thiotrichales</taxon>
        <taxon>Thioflexithrix</taxon>
    </lineage>
</organism>
<dbReference type="GO" id="GO:0004553">
    <property type="term" value="F:hydrolase activity, hydrolyzing O-glycosyl compounds"/>
    <property type="evidence" value="ECO:0007669"/>
    <property type="project" value="InterPro"/>
</dbReference>
<dbReference type="CDD" id="cd07184">
    <property type="entry name" value="E_set_Isoamylase_like_N"/>
    <property type="match status" value="1"/>
</dbReference>
<keyword evidence="3" id="KW-1185">Reference proteome</keyword>
<evidence type="ECO:0000313" key="3">
    <source>
        <dbReference type="Proteomes" id="UP000194798"/>
    </source>
</evidence>
<dbReference type="InterPro" id="IPR014756">
    <property type="entry name" value="Ig_E-set"/>
</dbReference>
<dbReference type="Pfam" id="PF02922">
    <property type="entry name" value="CBM_48"/>
    <property type="match status" value="1"/>
</dbReference>
<reference evidence="2 3" key="1">
    <citation type="submission" date="2016-12" db="EMBL/GenBank/DDBJ databases">
        <title>Thioflexothrix psekupsii D3 genome sequencing and assembly.</title>
        <authorList>
            <person name="Fomenkov A."/>
            <person name="Vincze T."/>
            <person name="Grabovich M."/>
            <person name="Anton B.P."/>
            <person name="Dubinina G."/>
            <person name="Orlova M."/>
            <person name="Belousova E."/>
            <person name="Roberts R.J."/>
        </authorList>
    </citation>
    <scope>NUCLEOTIDE SEQUENCE [LARGE SCALE GENOMIC DNA]</scope>
    <source>
        <strain evidence="2">D3</strain>
    </source>
</reference>
<dbReference type="SUPFAM" id="SSF81296">
    <property type="entry name" value="E set domains"/>
    <property type="match status" value="1"/>
</dbReference>
<gene>
    <name evidence="2" type="ORF">TPSD3_16510</name>
</gene>
<dbReference type="InterPro" id="IPR004193">
    <property type="entry name" value="Glyco_hydro_13_N"/>
</dbReference>
<comment type="caution">
    <text evidence="2">The sequence shown here is derived from an EMBL/GenBank/DDBJ whole genome shotgun (WGS) entry which is preliminary data.</text>
</comment>
<accession>A0A251X3E2</accession>
<sequence>MSITKKFLKTKPVCKVTFELSKVGAKNAETVHLVGDFNQWDQHNLPMKKQKDGSFKIVLDLATGHEYQFRYVLDDTLWKNEDGADGYAPSPFGDNNSLLKI</sequence>
<dbReference type="RefSeq" id="WP_086489674.1">
    <property type="nucleotide sequence ID" value="NZ_MSLT01000024.1"/>
</dbReference>
<protein>
    <submittedName>
        <fullName evidence="2">Glycoside hydrolase</fullName>
    </submittedName>
</protein>
<name>A0A251X3E2_9GAMM</name>
<dbReference type="Proteomes" id="UP000194798">
    <property type="component" value="Unassembled WGS sequence"/>
</dbReference>
<dbReference type="OrthoDB" id="5451596at2"/>
<proteinExistence type="predicted"/>
<evidence type="ECO:0000259" key="1">
    <source>
        <dbReference type="Pfam" id="PF02922"/>
    </source>
</evidence>
<evidence type="ECO:0000313" key="2">
    <source>
        <dbReference type="EMBL" id="OUD11657.1"/>
    </source>
</evidence>
<dbReference type="Gene3D" id="2.60.40.10">
    <property type="entry name" value="Immunoglobulins"/>
    <property type="match status" value="1"/>
</dbReference>
<feature type="domain" description="Glycoside hydrolase family 13 N-terminal" evidence="1">
    <location>
        <begin position="25"/>
        <end position="75"/>
    </location>
</feature>
<dbReference type="InterPro" id="IPR013783">
    <property type="entry name" value="Ig-like_fold"/>
</dbReference>
<dbReference type="AlphaFoldDB" id="A0A251X3E2"/>
<dbReference type="GO" id="GO:0005975">
    <property type="term" value="P:carbohydrate metabolic process"/>
    <property type="evidence" value="ECO:0007669"/>
    <property type="project" value="InterPro"/>
</dbReference>